<organism evidence="2">
    <name type="scientific">Arion vulgaris</name>
    <dbReference type="NCBI Taxonomy" id="1028688"/>
    <lineage>
        <taxon>Eukaryota</taxon>
        <taxon>Metazoa</taxon>
        <taxon>Spiralia</taxon>
        <taxon>Lophotrochozoa</taxon>
        <taxon>Mollusca</taxon>
        <taxon>Gastropoda</taxon>
        <taxon>Heterobranchia</taxon>
        <taxon>Euthyneura</taxon>
        <taxon>Panpulmonata</taxon>
        <taxon>Eupulmonata</taxon>
        <taxon>Stylommatophora</taxon>
        <taxon>Helicina</taxon>
        <taxon>Arionoidea</taxon>
        <taxon>Arionidae</taxon>
        <taxon>Arion</taxon>
    </lineage>
</organism>
<proteinExistence type="predicted"/>
<sequence>MTLHRAVLWNVKESFRELTSDKIYRRRIKVQVSLPGTGFQKCKFLFSQRSQQTAFQSVYQHLLPIYFSTSFFLPAYLHFTGFLISRVMLCDGHHST</sequence>
<accession>A0A0B7BLK1</accession>
<evidence type="ECO:0000256" key="1">
    <source>
        <dbReference type="SAM" id="Phobius"/>
    </source>
</evidence>
<keyword evidence="1" id="KW-0812">Transmembrane</keyword>
<protein>
    <submittedName>
        <fullName evidence="2">Uncharacterized protein</fullName>
    </submittedName>
</protein>
<reference evidence="2" key="1">
    <citation type="submission" date="2014-12" db="EMBL/GenBank/DDBJ databases">
        <title>Insight into the proteome of Arion vulgaris.</title>
        <authorList>
            <person name="Aradska J."/>
            <person name="Bulat T."/>
            <person name="Smidak R."/>
            <person name="Sarate P."/>
            <person name="Gangsoo J."/>
            <person name="Sialana F."/>
            <person name="Bilban M."/>
            <person name="Lubec G."/>
        </authorList>
    </citation>
    <scope>NUCLEOTIDE SEQUENCE</scope>
    <source>
        <tissue evidence="2">Skin</tissue>
    </source>
</reference>
<keyword evidence="1" id="KW-1133">Transmembrane helix</keyword>
<evidence type="ECO:0000313" key="2">
    <source>
        <dbReference type="EMBL" id="CEK93241.1"/>
    </source>
</evidence>
<dbReference type="AlphaFoldDB" id="A0A0B7BLK1"/>
<keyword evidence="1" id="KW-0472">Membrane</keyword>
<dbReference type="EMBL" id="HACG01046376">
    <property type="protein sequence ID" value="CEK93241.1"/>
    <property type="molecule type" value="Transcribed_RNA"/>
</dbReference>
<name>A0A0B7BLK1_9EUPU</name>
<feature type="transmembrane region" description="Helical" evidence="1">
    <location>
        <begin position="65"/>
        <end position="84"/>
    </location>
</feature>
<gene>
    <name evidence="2" type="primary">ORF192924</name>
</gene>